<feature type="compositionally biased region" description="Low complexity" evidence="10">
    <location>
        <begin position="11"/>
        <end position="24"/>
    </location>
</feature>
<comment type="pathway">
    <text evidence="2 9">Cell wall biogenesis; peptidoglycan biosynthesis.</text>
</comment>
<dbReference type="GO" id="GO:0005524">
    <property type="term" value="F:ATP binding"/>
    <property type="evidence" value="ECO:0007669"/>
    <property type="project" value="UniProtKB-UniRule"/>
</dbReference>
<keyword evidence="5 9" id="KW-0132">Cell division</keyword>
<keyword evidence="7 9" id="KW-0067">ATP-binding</keyword>
<keyword evidence="9" id="KW-0961">Cell wall biogenesis/degradation</keyword>
<evidence type="ECO:0000259" key="11">
    <source>
        <dbReference type="Pfam" id="PF08245"/>
    </source>
</evidence>
<feature type="domain" description="Mur ligase central" evidence="11">
    <location>
        <begin position="237"/>
        <end position="347"/>
    </location>
</feature>
<dbReference type="EMBL" id="AGUD01000241">
    <property type="protein sequence ID" value="EHN10111.1"/>
    <property type="molecule type" value="Genomic_DNA"/>
</dbReference>
<name>H0E8B0_9ACTN</name>
<dbReference type="InterPro" id="IPR018109">
    <property type="entry name" value="Folylpolyglutamate_synth_CS"/>
</dbReference>
<evidence type="ECO:0000313" key="12">
    <source>
        <dbReference type="EMBL" id="EHN10111.1"/>
    </source>
</evidence>
<evidence type="ECO:0000256" key="10">
    <source>
        <dbReference type="SAM" id="MobiDB-lite"/>
    </source>
</evidence>
<evidence type="ECO:0000256" key="7">
    <source>
        <dbReference type="ARBA" id="ARBA00022840"/>
    </source>
</evidence>
<evidence type="ECO:0000256" key="1">
    <source>
        <dbReference type="ARBA" id="ARBA00004496"/>
    </source>
</evidence>
<evidence type="ECO:0000256" key="5">
    <source>
        <dbReference type="ARBA" id="ARBA00022618"/>
    </source>
</evidence>
<dbReference type="OrthoDB" id="9809796at2"/>
<feature type="region of interest" description="Disordered" evidence="10">
    <location>
        <begin position="154"/>
        <end position="178"/>
    </location>
</feature>
<keyword evidence="8 9" id="KW-0131">Cell cycle</keyword>
<dbReference type="GO" id="GO:0051301">
    <property type="term" value="P:cell division"/>
    <property type="evidence" value="ECO:0007669"/>
    <property type="project" value="UniProtKB-KW"/>
</dbReference>
<dbReference type="AlphaFoldDB" id="H0E8B0"/>
<gene>
    <name evidence="9" type="primary">murD</name>
    <name evidence="12" type="ORF">PAI11_30710</name>
</gene>
<dbReference type="SUPFAM" id="SSF53623">
    <property type="entry name" value="MurD-like peptide ligases, catalytic domain"/>
    <property type="match status" value="1"/>
</dbReference>
<comment type="function">
    <text evidence="9">Cell wall formation. Catalyzes the addition of glutamate to the nucleotide precursor UDP-N-acetylmuramoyl-L-alanine (UMA).</text>
</comment>
<evidence type="ECO:0000256" key="8">
    <source>
        <dbReference type="ARBA" id="ARBA00023306"/>
    </source>
</evidence>
<dbReference type="InterPro" id="IPR005762">
    <property type="entry name" value="MurD"/>
</dbReference>
<keyword evidence="9" id="KW-0133">Cell shape</keyword>
<dbReference type="Gene3D" id="3.90.190.20">
    <property type="entry name" value="Mur ligase, C-terminal domain"/>
    <property type="match status" value="1"/>
</dbReference>
<evidence type="ECO:0000313" key="13">
    <source>
        <dbReference type="Proteomes" id="UP000005143"/>
    </source>
</evidence>
<dbReference type="EC" id="6.3.2.9" evidence="9"/>
<organism evidence="12 13">
    <name type="scientific">Patulibacter medicamentivorans</name>
    <dbReference type="NCBI Taxonomy" id="1097667"/>
    <lineage>
        <taxon>Bacteria</taxon>
        <taxon>Bacillati</taxon>
        <taxon>Actinomycetota</taxon>
        <taxon>Thermoleophilia</taxon>
        <taxon>Solirubrobacterales</taxon>
        <taxon>Patulibacteraceae</taxon>
        <taxon>Patulibacter</taxon>
    </lineage>
</organism>
<protein>
    <recommendedName>
        <fullName evidence="9">UDP-N-acetylmuramoylalanine--D-glutamate ligase</fullName>
        <ecNumber evidence="9">6.3.2.9</ecNumber>
    </recommendedName>
    <alternativeName>
        <fullName evidence="9">D-glutamic acid-adding enzyme</fullName>
    </alternativeName>
    <alternativeName>
        <fullName evidence="9">UDP-N-acetylmuramoyl-L-alanyl-D-glutamate synthetase</fullName>
    </alternativeName>
</protein>
<dbReference type="InterPro" id="IPR036615">
    <property type="entry name" value="Mur_ligase_C_dom_sf"/>
</dbReference>
<evidence type="ECO:0000256" key="2">
    <source>
        <dbReference type="ARBA" id="ARBA00004752"/>
    </source>
</evidence>
<feature type="compositionally biased region" description="Low complexity" evidence="10">
    <location>
        <begin position="154"/>
        <end position="167"/>
    </location>
</feature>
<dbReference type="GO" id="GO:0071555">
    <property type="term" value="P:cell wall organization"/>
    <property type="evidence" value="ECO:0007669"/>
    <property type="project" value="UniProtKB-KW"/>
</dbReference>
<evidence type="ECO:0000256" key="3">
    <source>
        <dbReference type="ARBA" id="ARBA00022490"/>
    </source>
</evidence>
<dbReference type="GO" id="GO:0008764">
    <property type="term" value="F:UDP-N-acetylmuramoylalanine-D-glutamate ligase activity"/>
    <property type="evidence" value="ECO:0007669"/>
    <property type="project" value="UniProtKB-UniRule"/>
</dbReference>
<dbReference type="PANTHER" id="PTHR43692">
    <property type="entry name" value="UDP-N-ACETYLMURAMOYLALANINE--D-GLUTAMATE LIGASE"/>
    <property type="match status" value="1"/>
</dbReference>
<dbReference type="Gene3D" id="3.40.1190.10">
    <property type="entry name" value="Mur-like, catalytic domain"/>
    <property type="match status" value="1"/>
</dbReference>
<dbReference type="Proteomes" id="UP000005143">
    <property type="component" value="Unassembled WGS sequence"/>
</dbReference>
<feature type="binding site" evidence="9">
    <location>
        <begin position="239"/>
        <end position="245"/>
    </location>
    <ligand>
        <name>ATP</name>
        <dbReference type="ChEBI" id="CHEBI:30616"/>
    </ligand>
</feature>
<dbReference type="InterPro" id="IPR013221">
    <property type="entry name" value="Mur_ligase_cen"/>
</dbReference>
<dbReference type="SUPFAM" id="SSF53244">
    <property type="entry name" value="MurD-like peptide ligases, peptide-binding domain"/>
    <property type="match status" value="1"/>
</dbReference>
<evidence type="ECO:0000256" key="9">
    <source>
        <dbReference type="HAMAP-Rule" id="MF_00639"/>
    </source>
</evidence>
<keyword evidence="9" id="KW-0573">Peptidoglycan synthesis</keyword>
<dbReference type="GO" id="GO:0005737">
    <property type="term" value="C:cytoplasm"/>
    <property type="evidence" value="ECO:0007669"/>
    <property type="project" value="UniProtKB-SubCell"/>
</dbReference>
<dbReference type="GO" id="GO:0008360">
    <property type="term" value="P:regulation of cell shape"/>
    <property type="evidence" value="ECO:0007669"/>
    <property type="project" value="UniProtKB-KW"/>
</dbReference>
<evidence type="ECO:0000256" key="6">
    <source>
        <dbReference type="ARBA" id="ARBA00022741"/>
    </source>
</evidence>
<dbReference type="HAMAP" id="MF_00639">
    <property type="entry name" value="MurD"/>
    <property type="match status" value="1"/>
</dbReference>
<accession>H0E8B0</accession>
<sequence length="594" mass="60899">MARRPARGPRRAPAAAGRAPPAARAIRRSAPRAPPAGRPRACRRPAPRARSAPPDWGSTVIAASDRGYHRSTASVGGPAAHEDADRPSALPGGGRRTPPDTLRRVPLGPVPLPPADLRIADLAGRRVGVWGAGREGAAAIRALAAHAPGSSVVVASSSAPPDGAAPLPDGPDGRPPRHLHGAEGLAALAACEVVIRSPGVPVRGPEADAVRAGGATLTSGTALWLAERGDRETVVGITGTKGKSTTSSLLHHLLGKAGVRSVLAGNIGRPLLDQLRPSDPPEAWVVELSSYQLADLPRAPTIAVVTNLMRDHLPWHGDEATYHADKLRILTAGDGPRMAVLSYADPGLRSAAETLPHVPILWVDHPDGLHVAGGEIREGARVLCPIDALPLRGVTGARNVCAALEAVRALGYEVADLAGALRDFRPLPHRQQVVAAADGRTWVDDSISTTPEAALSAVAAFGPGPLVLIAGGDDRRQRYDALARALATGRVPTGAVGEPLAEVRIAGVVTLPGTGPALAEAVADAAREAGRTLPVRQVDGDEPGAVMVAAVAAARELAPAGATVLLSPAAPSHNLFRDFEDRGDRFAAAVAGLG</sequence>
<dbReference type="InterPro" id="IPR036565">
    <property type="entry name" value="Mur-like_cat_sf"/>
</dbReference>
<comment type="caution">
    <text evidence="12">The sequence shown here is derived from an EMBL/GenBank/DDBJ whole genome shotgun (WGS) entry which is preliminary data.</text>
</comment>
<dbReference type="PATRIC" id="fig|1097667.3.peg.3043"/>
<keyword evidence="4 9" id="KW-0436">Ligase</keyword>
<dbReference type="NCBIfam" id="TIGR01087">
    <property type="entry name" value="murD"/>
    <property type="match status" value="1"/>
</dbReference>
<dbReference type="Pfam" id="PF08245">
    <property type="entry name" value="Mur_ligase_M"/>
    <property type="match status" value="1"/>
</dbReference>
<dbReference type="UniPathway" id="UPA00219"/>
<keyword evidence="13" id="KW-1185">Reference proteome</keyword>
<keyword evidence="6 9" id="KW-0547">Nucleotide-binding</keyword>
<dbReference type="PANTHER" id="PTHR43692:SF1">
    <property type="entry name" value="UDP-N-ACETYLMURAMOYLALANINE--D-GLUTAMATE LIGASE"/>
    <property type="match status" value="1"/>
</dbReference>
<proteinExistence type="inferred from homology"/>
<comment type="catalytic activity">
    <reaction evidence="9">
        <text>UDP-N-acetyl-alpha-D-muramoyl-L-alanine + D-glutamate + ATP = UDP-N-acetyl-alpha-D-muramoyl-L-alanyl-D-glutamate + ADP + phosphate + H(+)</text>
        <dbReference type="Rhea" id="RHEA:16429"/>
        <dbReference type="ChEBI" id="CHEBI:15378"/>
        <dbReference type="ChEBI" id="CHEBI:29986"/>
        <dbReference type="ChEBI" id="CHEBI:30616"/>
        <dbReference type="ChEBI" id="CHEBI:43474"/>
        <dbReference type="ChEBI" id="CHEBI:83898"/>
        <dbReference type="ChEBI" id="CHEBI:83900"/>
        <dbReference type="ChEBI" id="CHEBI:456216"/>
        <dbReference type="EC" id="6.3.2.9"/>
    </reaction>
</comment>
<reference evidence="12 13" key="1">
    <citation type="journal article" date="2013" name="Biodegradation">
        <title>Quantitative proteomic analysis of ibuprofen-degrading Patulibacter sp. strain I11.</title>
        <authorList>
            <person name="Almeida B."/>
            <person name="Kjeldal H."/>
            <person name="Lolas I."/>
            <person name="Knudsen A.D."/>
            <person name="Carvalho G."/>
            <person name="Nielsen K.L."/>
            <person name="Barreto Crespo M.T."/>
            <person name="Stensballe A."/>
            <person name="Nielsen J.L."/>
        </authorList>
    </citation>
    <scope>NUCLEOTIDE SEQUENCE [LARGE SCALE GENOMIC DNA]</scope>
    <source>
        <strain evidence="12 13">I11</strain>
    </source>
</reference>
<feature type="region of interest" description="Disordered" evidence="10">
    <location>
        <begin position="1"/>
        <end position="109"/>
    </location>
</feature>
<dbReference type="PROSITE" id="PS01011">
    <property type="entry name" value="FOLYLPOLYGLU_SYNT_1"/>
    <property type="match status" value="1"/>
</dbReference>
<keyword evidence="3 9" id="KW-0963">Cytoplasm</keyword>
<comment type="subcellular location">
    <subcellularLocation>
        <location evidence="1 9">Cytoplasm</location>
    </subcellularLocation>
</comment>
<dbReference type="GO" id="GO:0004326">
    <property type="term" value="F:tetrahydrofolylpolyglutamate synthase activity"/>
    <property type="evidence" value="ECO:0007669"/>
    <property type="project" value="InterPro"/>
</dbReference>
<feature type="compositionally biased region" description="Basic residues" evidence="10">
    <location>
        <begin position="1"/>
        <end position="10"/>
    </location>
</feature>
<evidence type="ECO:0000256" key="4">
    <source>
        <dbReference type="ARBA" id="ARBA00022598"/>
    </source>
</evidence>
<dbReference type="GO" id="GO:0009252">
    <property type="term" value="P:peptidoglycan biosynthetic process"/>
    <property type="evidence" value="ECO:0007669"/>
    <property type="project" value="UniProtKB-UniRule"/>
</dbReference>
<dbReference type="Gene3D" id="3.40.50.720">
    <property type="entry name" value="NAD(P)-binding Rossmann-like Domain"/>
    <property type="match status" value="1"/>
</dbReference>
<comment type="similarity">
    <text evidence="9">Belongs to the MurCDEF family.</text>
</comment>